<dbReference type="GO" id="GO:0009243">
    <property type="term" value="P:O antigen biosynthetic process"/>
    <property type="evidence" value="ECO:0007669"/>
    <property type="project" value="InterPro"/>
</dbReference>
<dbReference type="GO" id="GO:0047343">
    <property type="term" value="F:glucose-1-phosphate cytidylyltransferase activity"/>
    <property type="evidence" value="ECO:0007669"/>
    <property type="project" value="InterPro"/>
</dbReference>
<dbReference type="Pfam" id="PF00483">
    <property type="entry name" value="NTP_transferase"/>
    <property type="match status" value="1"/>
</dbReference>
<dbReference type="SUPFAM" id="SSF53448">
    <property type="entry name" value="Nucleotide-diphospho-sugar transferases"/>
    <property type="match status" value="1"/>
</dbReference>
<dbReference type="InterPro" id="IPR029044">
    <property type="entry name" value="Nucleotide-diphossugar_trans"/>
</dbReference>
<evidence type="ECO:0000313" key="2">
    <source>
        <dbReference type="EMBL" id="PKR57346.1"/>
    </source>
</evidence>
<dbReference type="Gene3D" id="3.90.550.10">
    <property type="entry name" value="Spore Coat Polysaccharide Biosynthesis Protein SpsA, Chain A"/>
    <property type="match status" value="1"/>
</dbReference>
<dbReference type="NCBIfam" id="TIGR02623">
    <property type="entry name" value="G1P_cyt_trans"/>
    <property type="match status" value="1"/>
</dbReference>
<dbReference type="InterPro" id="IPR005835">
    <property type="entry name" value="NTP_transferase_dom"/>
</dbReference>
<name>A0A2N3L3P3_9PROT</name>
<evidence type="ECO:0000259" key="1">
    <source>
        <dbReference type="Pfam" id="PF00483"/>
    </source>
</evidence>
<dbReference type="PANTHER" id="PTHR47183:SF1">
    <property type="entry name" value="GLUCOSE-1-PHOSPHATE CYTIDYLYLTRANSFERASE"/>
    <property type="match status" value="1"/>
</dbReference>
<dbReference type="RefSeq" id="WP_028791857.1">
    <property type="nucleotide sequence ID" value="NZ_NXGX01000006.1"/>
</dbReference>
<evidence type="ECO:0000313" key="3">
    <source>
        <dbReference type="Proteomes" id="UP000233332"/>
    </source>
</evidence>
<dbReference type="InterPro" id="IPR013446">
    <property type="entry name" value="G1P_cyt_trans-like"/>
</dbReference>
<accession>A0A2N3L3P3</accession>
<dbReference type="EMBL" id="NXGX01000006">
    <property type="protein sequence ID" value="PKR57346.1"/>
    <property type="molecule type" value="Genomic_DNA"/>
</dbReference>
<keyword evidence="2" id="KW-0808">Transferase</keyword>
<proteinExistence type="predicted"/>
<dbReference type="CDD" id="cd02524">
    <property type="entry name" value="G1P_cytidylyltransferase"/>
    <property type="match status" value="1"/>
</dbReference>
<dbReference type="Proteomes" id="UP000233332">
    <property type="component" value="Unassembled WGS sequence"/>
</dbReference>
<dbReference type="AlphaFoldDB" id="A0A2N3L3P3"/>
<dbReference type="InterPro" id="IPR046981">
    <property type="entry name" value="G1P_cyt_trans"/>
</dbReference>
<protein>
    <submittedName>
        <fullName evidence="2">Glucose-1-phosphate cytidylyltransferase</fullName>
    </submittedName>
</protein>
<organism evidence="2 3">
    <name type="scientific">Thalassospira lohafexi</name>
    <dbReference type="NCBI Taxonomy" id="744227"/>
    <lineage>
        <taxon>Bacteria</taxon>
        <taxon>Pseudomonadati</taxon>
        <taxon>Pseudomonadota</taxon>
        <taxon>Alphaproteobacteria</taxon>
        <taxon>Rhodospirillales</taxon>
        <taxon>Thalassospiraceae</taxon>
        <taxon>Thalassospira</taxon>
    </lineage>
</organism>
<reference evidence="2 3" key="1">
    <citation type="submission" date="2017-09" db="EMBL/GenBank/DDBJ databases">
        <title>Biodiversity and function of Thalassospira species in the particle-attached aromatic-hydrocarbon-degrading consortia from the surface seawater of the China South Sea.</title>
        <authorList>
            <person name="Dong C."/>
            <person name="Lai Q."/>
            <person name="Shao Z."/>
        </authorList>
    </citation>
    <scope>NUCLEOTIDE SEQUENCE [LARGE SCALE GENOMIC DNA]</scope>
    <source>
        <strain evidence="2 3">139Z-12</strain>
    </source>
</reference>
<keyword evidence="2" id="KW-0548">Nucleotidyltransferase</keyword>
<gene>
    <name evidence="2" type="primary">rfbF</name>
    <name evidence="2" type="ORF">COO92_15440</name>
</gene>
<keyword evidence="3" id="KW-1185">Reference proteome</keyword>
<dbReference type="PANTHER" id="PTHR47183">
    <property type="entry name" value="GLUCOSE-1-PHOSPHATE CYTIDYLYLTRANSFERASE-RELATED"/>
    <property type="match status" value="1"/>
</dbReference>
<dbReference type="GeneID" id="98670962"/>
<sequence length="256" mass="28706">MKAVILAGGYGSRLSEETSIKPKPMVEIGGKPVLWHLMKIYSAHGVNEFIICLGYKGYVIKEYFANYFLHHADLTIDMASNSLEYHNATAEPWKITLVDTGLDSMTGGRIKRVGDYLDDDKPFCLTYGDGLGNVDISASIEFHKKQGRKATMTVVSPPGRFGATVLDGDRVSAFQEKPLGDGARINAGFFVCEKSVLNEITEDKTVWEADPLRNLSERDELSAWRHDGFWQPMDTLREKQLLEKLWSAGNAPWKVW</sequence>
<feature type="domain" description="Nucleotidyl transferase" evidence="1">
    <location>
        <begin position="2"/>
        <end position="202"/>
    </location>
</feature>
<comment type="caution">
    <text evidence="2">The sequence shown here is derived from an EMBL/GenBank/DDBJ whole genome shotgun (WGS) entry which is preliminary data.</text>
</comment>